<evidence type="ECO:0000313" key="10">
    <source>
        <dbReference type="EnsemblMetazoa" id="XP_038055104.1"/>
    </source>
</evidence>
<dbReference type="InterPro" id="IPR037519">
    <property type="entry name" value="LITAF_fam"/>
</dbReference>
<dbReference type="PROSITE" id="PS51837">
    <property type="entry name" value="LITAF"/>
    <property type="match status" value="1"/>
</dbReference>
<accession>A0A913ZUG3</accession>
<dbReference type="PANTHER" id="PTHR23292">
    <property type="entry name" value="LIPOPOLYSACCHARIDE-INDUCED TUMOR NECROSIS FACTOR-ALPHA FACTOR"/>
    <property type="match status" value="1"/>
</dbReference>
<feature type="transmembrane region" description="Helical" evidence="8">
    <location>
        <begin position="71"/>
        <end position="96"/>
    </location>
</feature>
<evidence type="ECO:0000256" key="3">
    <source>
        <dbReference type="ARBA" id="ARBA00004630"/>
    </source>
</evidence>
<dbReference type="GO" id="GO:0008270">
    <property type="term" value="F:zinc ion binding"/>
    <property type="evidence" value="ECO:0007669"/>
    <property type="project" value="TreeGrafter"/>
</dbReference>
<evidence type="ECO:0000256" key="8">
    <source>
        <dbReference type="SAM" id="Phobius"/>
    </source>
</evidence>
<name>A0A913ZUG3_PATMI</name>
<dbReference type="SMART" id="SM00714">
    <property type="entry name" value="LITAF"/>
    <property type="match status" value="1"/>
</dbReference>
<evidence type="ECO:0000313" key="11">
    <source>
        <dbReference type="Proteomes" id="UP000887568"/>
    </source>
</evidence>
<dbReference type="GeneID" id="119727322"/>
<dbReference type="Pfam" id="PF10601">
    <property type="entry name" value="zf-LITAF-like"/>
    <property type="match status" value="1"/>
</dbReference>
<evidence type="ECO:0000256" key="7">
    <source>
        <dbReference type="ARBA" id="ARBA00023136"/>
    </source>
</evidence>
<feature type="domain" description="LITAF" evidence="9">
    <location>
        <begin position="34"/>
        <end position="118"/>
    </location>
</feature>
<dbReference type="OMA" id="PMIGAQP"/>
<proteinExistence type="inferred from homology"/>
<reference evidence="10" key="1">
    <citation type="submission" date="2022-11" db="UniProtKB">
        <authorList>
            <consortium name="EnsemblMetazoa"/>
        </authorList>
    </citation>
    <scope>IDENTIFICATION</scope>
</reference>
<dbReference type="RefSeq" id="XP_038055104.1">
    <property type="nucleotide sequence ID" value="XM_038199176.1"/>
</dbReference>
<dbReference type="InterPro" id="IPR006629">
    <property type="entry name" value="LITAF"/>
</dbReference>
<evidence type="ECO:0000256" key="4">
    <source>
        <dbReference type="ARBA" id="ARBA00005975"/>
    </source>
</evidence>
<sequence>MEPPPEKYPPPGETTPMIGAQPPAVAVNYVQPAPATTIISSPCGMTECPTQVTCPACHHIIVTRTTYTPGALTWVLCLVICLFGGFLGCCLIPFCLDFCQDVVHSCPTCNSVVGKYKRL</sequence>
<dbReference type="EnsemblMetazoa" id="XM_038199176.1">
    <property type="protein sequence ID" value="XP_038055104.1"/>
    <property type="gene ID" value="LOC119727322"/>
</dbReference>
<keyword evidence="8" id="KW-1133">Transmembrane helix</keyword>
<dbReference type="AlphaFoldDB" id="A0A913ZUG3"/>
<dbReference type="GO" id="GO:0005765">
    <property type="term" value="C:lysosomal membrane"/>
    <property type="evidence" value="ECO:0007669"/>
    <property type="project" value="UniProtKB-SubCell"/>
</dbReference>
<organism evidence="10 11">
    <name type="scientific">Patiria miniata</name>
    <name type="common">Bat star</name>
    <name type="synonym">Asterina miniata</name>
    <dbReference type="NCBI Taxonomy" id="46514"/>
    <lineage>
        <taxon>Eukaryota</taxon>
        <taxon>Metazoa</taxon>
        <taxon>Echinodermata</taxon>
        <taxon>Eleutherozoa</taxon>
        <taxon>Asterozoa</taxon>
        <taxon>Asteroidea</taxon>
        <taxon>Valvatacea</taxon>
        <taxon>Valvatida</taxon>
        <taxon>Asterinidae</taxon>
        <taxon>Patiria</taxon>
    </lineage>
</organism>
<keyword evidence="11" id="KW-1185">Reference proteome</keyword>
<evidence type="ECO:0000256" key="6">
    <source>
        <dbReference type="ARBA" id="ARBA00022833"/>
    </source>
</evidence>
<dbReference type="PANTHER" id="PTHR23292:SF6">
    <property type="entry name" value="FI16602P1-RELATED"/>
    <property type="match status" value="1"/>
</dbReference>
<evidence type="ECO:0000256" key="1">
    <source>
        <dbReference type="ARBA" id="ARBA00004414"/>
    </source>
</evidence>
<keyword evidence="7 8" id="KW-0472">Membrane</keyword>
<evidence type="ECO:0000256" key="5">
    <source>
        <dbReference type="ARBA" id="ARBA00022723"/>
    </source>
</evidence>
<protein>
    <recommendedName>
        <fullName evidence="9">LITAF domain-containing protein</fullName>
    </recommendedName>
</protein>
<keyword evidence="6" id="KW-0862">Zinc</keyword>
<dbReference type="GO" id="GO:0031902">
    <property type="term" value="C:late endosome membrane"/>
    <property type="evidence" value="ECO:0007669"/>
    <property type="project" value="UniProtKB-SubCell"/>
</dbReference>
<evidence type="ECO:0000256" key="2">
    <source>
        <dbReference type="ARBA" id="ARBA00004481"/>
    </source>
</evidence>
<comment type="subcellular location">
    <subcellularLocation>
        <location evidence="2">Endosome membrane</location>
        <topology evidence="2">Peripheral membrane protein</topology>
    </subcellularLocation>
    <subcellularLocation>
        <location evidence="1">Late endosome membrane</location>
    </subcellularLocation>
    <subcellularLocation>
        <location evidence="3">Lysosome membrane</location>
        <topology evidence="3">Peripheral membrane protein</topology>
        <orientation evidence="3">Cytoplasmic side</orientation>
    </subcellularLocation>
</comment>
<comment type="similarity">
    <text evidence="4">Belongs to the CDIP1/LITAF family.</text>
</comment>
<evidence type="ECO:0000259" key="9">
    <source>
        <dbReference type="PROSITE" id="PS51837"/>
    </source>
</evidence>
<dbReference type="OrthoDB" id="4713066at2759"/>
<keyword evidence="5" id="KW-0479">Metal-binding</keyword>
<keyword evidence="8" id="KW-0812">Transmembrane</keyword>
<dbReference type="Proteomes" id="UP000887568">
    <property type="component" value="Unplaced"/>
</dbReference>